<feature type="region of interest" description="Disordered" evidence="1">
    <location>
        <begin position="1"/>
        <end position="29"/>
    </location>
</feature>
<reference evidence="2 3" key="1">
    <citation type="submission" date="2023-07" db="EMBL/GenBank/DDBJ databases">
        <title>Sorghum-associated microbial communities from plants grown in Nebraska, USA.</title>
        <authorList>
            <person name="Schachtman D."/>
        </authorList>
    </citation>
    <scope>NUCLEOTIDE SEQUENCE [LARGE SCALE GENOMIC DNA]</scope>
    <source>
        <strain evidence="2 3">584</strain>
    </source>
</reference>
<feature type="compositionally biased region" description="Basic and acidic residues" evidence="1">
    <location>
        <begin position="17"/>
        <end position="29"/>
    </location>
</feature>
<dbReference type="EMBL" id="JAVDPW010000002">
    <property type="protein sequence ID" value="MDR6288817.1"/>
    <property type="molecule type" value="Genomic_DNA"/>
</dbReference>
<dbReference type="RefSeq" id="WP_309792853.1">
    <property type="nucleotide sequence ID" value="NZ_JAVDPW010000002.1"/>
</dbReference>
<feature type="compositionally biased region" description="Basic and acidic residues" evidence="1">
    <location>
        <begin position="246"/>
        <end position="258"/>
    </location>
</feature>
<feature type="compositionally biased region" description="Basic and acidic residues" evidence="1">
    <location>
        <begin position="199"/>
        <end position="208"/>
    </location>
</feature>
<feature type="region of interest" description="Disordered" evidence="1">
    <location>
        <begin position="199"/>
        <end position="220"/>
    </location>
</feature>
<protein>
    <submittedName>
        <fullName evidence="2">Uncharacterized protein</fullName>
    </submittedName>
</protein>
<sequence>MHEPHSVTAGAEAAPADPDRDRAERGAQKLDRLAEMAMEQAEIMHQALLAAAKADDAAKAREFGLAFDRAARGVRRAVALQAQLARQRREAADKAAAASRARAEDKTRRRHQVARAVVCSLADDRGPDTEQAKASVAGLWERLVDDPEIDAGLALAEHPLEEIVFHLCRDMGIHPDPAWLDPGYSGADWESYRLLKQEDRGAEDRGAEDPPDPAGPCYWPQEGEAAGRYWYLKPSAKAPGVVAGWHDIETQERLDRPPWELPGGPAPPVRKPPDPDSS</sequence>
<comment type="caution">
    <text evidence="2">The sequence shown here is derived from an EMBL/GenBank/DDBJ whole genome shotgun (WGS) entry which is preliminary data.</text>
</comment>
<name>A0ABU1JJN7_9PROT</name>
<proteinExistence type="predicted"/>
<organism evidence="2 3">
    <name type="scientific">Inquilinus ginsengisoli</name>
    <dbReference type="NCBI Taxonomy" id="363840"/>
    <lineage>
        <taxon>Bacteria</taxon>
        <taxon>Pseudomonadati</taxon>
        <taxon>Pseudomonadota</taxon>
        <taxon>Alphaproteobacteria</taxon>
        <taxon>Rhodospirillales</taxon>
        <taxon>Rhodospirillaceae</taxon>
        <taxon>Inquilinus</taxon>
    </lineage>
</organism>
<gene>
    <name evidence="2" type="ORF">E9232_001324</name>
</gene>
<keyword evidence="3" id="KW-1185">Reference proteome</keyword>
<evidence type="ECO:0000256" key="1">
    <source>
        <dbReference type="SAM" id="MobiDB-lite"/>
    </source>
</evidence>
<dbReference type="Proteomes" id="UP001262410">
    <property type="component" value="Unassembled WGS sequence"/>
</dbReference>
<accession>A0ABU1JJN7</accession>
<feature type="region of interest" description="Disordered" evidence="1">
    <location>
        <begin position="243"/>
        <end position="278"/>
    </location>
</feature>
<evidence type="ECO:0000313" key="2">
    <source>
        <dbReference type="EMBL" id="MDR6288817.1"/>
    </source>
</evidence>
<evidence type="ECO:0000313" key="3">
    <source>
        <dbReference type="Proteomes" id="UP001262410"/>
    </source>
</evidence>